<dbReference type="Pfam" id="PF00059">
    <property type="entry name" value="Lectin_C"/>
    <property type="match status" value="1"/>
</dbReference>
<evidence type="ECO:0000259" key="2">
    <source>
        <dbReference type="Pfam" id="PF00059"/>
    </source>
</evidence>
<feature type="domain" description="C-type lectin" evidence="2">
    <location>
        <begin position="70"/>
        <end position="163"/>
    </location>
</feature>
<name>A0A220T6K0_9POXV</name>
<evidence type="ECO:0000256" key="1">
    <source>
        <dbReference type="SAM" id="Phobius"/>
    </source>
</evidence>
<feature type="transmembrane region" description="Helical" evidence="1">
    <location>
        <begin position="20"/>
        <end position="38"/>
    </location>
</feature>
<evidence type="ECO:0000313" key="4">
    <source>
        <dbReference type="Proteomes" id="UP000217428"/>
    </source>
</evidence>
<dbReference type="Proteomes" id="UP000217428">
    <property type="component" value="Segment"/>
</dbReference>
<dbReference type="SUPFAM" id="SSF56436">
    <property type="entry name" value="C-type lectin-like"/>
    <property type="match status" value="1"/>
</dbReference>
<keyword evidence="3" id="KW-0430">Lectin</keyword>
<dbReference type="EMBL" id="KY747497">
    <property type="protein sequence ID" value="ASK51332.1"/>
    <property type="molecule type" value="Genomic_DNA"/>
</dbReference>
<dbReference type="OrthoDB" id="15472at10239"/>
<dbReference type="Gene3D" id="3.10.100.10">
    <property type="entry name" value="Mannose-Binding Protein A, subunit A"/>
    <property type="match status" value="1"/>
</dbReference>
<keyword evidence="4" id="KW-1185">Reference proteome</keyword>
<organism evidence="3 4">
    <name type="scientific">Eptesipox virus</name>
    <dbReference type="NCBI Taxonomy" id="1329402"/>
    <lineage>
        <taxon>Viruses</taxon>
        <taxon>Varidnaviria</taxon>
        <taxon>Bamfordvirae</taxon>
        <taxon>Nucleocytoviricota</taxon>
        <taxon>Pokkesviricetes</taxon>
        <taxon>Chitovirales</taxon>
        <taxon>Poxviridae</taxon>
        <taxon>Chordopoxvirinae</taxon>
        <taxon>Vespertilionpoxvirus</taxon>
        <taxon>Vespertilionpoxvirus eptesipox</taxon>
    </lineage>
</organism>
<dbReference type="InterPro" id="IPR016186">
    <property type="entry name" value="C-type_lectin-like/link_sf"/>
</dbReference>
<keyword evidence="1" id="KW-0472">Membrane</keyword>
<sequence length="166" mass="19224">MVAFNRQTLEKIKKMSTPAAIFMIISTIVSGIGTMLQYKNELFPNACDKGWMSYDNFCYYDTRMQLSAISALTVCATYSAKLPRINSRHLKVMSLTFNDDFWIGIKNKENNLVDVNSNKTINKESNELVKQIKVDNNKLCYIYKNNKLEPTKCEEVKKTLCVKRFY</sequence>
<reference evidence="3 4" key="1">
    <citation type="journal article" date="2017" name="Virus Genes">
        <title>Characterization of Eptesipoxvirus, a novel poxvirus from a microchiropteran bat.</title>
        <authorList>
            <person name="Tu S.L."/>
            <person name="Nakazawa Y."/>
            <person name="Gao J."/>
            <person name="Wilkins K."/>
            <person name="Gallardo-Romero N."/>
            <person name="Li Y."/>
            <person name="Emerson G.L."/>
            <person name="Carroll D.S."/>
            <person name="Upton C."/>
        </authorList>
    </citation>
    <scope>NUCLEOTIDE SEQUENCE [LARGE SCALE GENOMIC DNA]</scope>
    <source>
        <strain evidence="3 4">Washington</strain>
    </source>
</reference>
<dbReference type="GO" id="GO:0030246">
    <property type="term" value="F:carbohydrate binding"/>
    <property type="evidence" value="ECO:0007669"/>
    <property type="project" value="UniProtKB-KW"/>
</dbReference>
<evidence type="ECO:0000313" key="3">
    <source>
        <dbReference type="EMBL" id="ASK51332.1"/>
    </source>
</evidence>
<dbReference type="InterPro" id="IPR016187">
    <property type="entry name" value="CTDL_fold"/>
</dbReference>
<dbReference type="InterPro" id="IPR001304">
    <property type="entry name" value="C-type_lectin-like"/>
</dbReference>
<keyword evidence="1" id="KW-1133">Transmembrane helix</keyword>
<accession>A0A220T6K0</accession>
<gene>
    <name evidence="3" type="ORF">EPTV-WA-131</name>
</gene>
<proteinExistence type="predicted"/>
<keyword evidence="1" id="KW-0812">Transmembrane</keyword>
<protein>
    <submittedName>
        <fullName evidence="3">C-type lectin like IEV/EEV membrane glycoprotein</fullName>
    </submittedName>
</protein>